<feature type="compositionally biased region" description="Polar residues" evidence="1">
    <location>
        <begin position="32"/>
        <end position="72"/>
    </location>
</feature>
<feature type="compositionally biased region" description="Basic and acidic residues" evidence="1">
    <location>
        <begin position="387"/>
        <end position="404"/>
    </location>
</feature>
<feature type="compositionally biased region" description="Polar residues" evidence="1">
    <location>
        <begin position="738"/>
        <end position="750"/>
    </location>
</feature>
<evidence type="ECO:0000256" key="1">
    <source>
        <dbReference type="SAM" id="MobiDB-lite"/>
    </source>
</evidence>
<feature type="compositionally biased region" description="Basic and acidic residues" evidence="1">
    <location>
        <begin position="171"/>
        <end position="182"/>
    </location>
</feature>
<evidence type="ECO:0000313" key="2">
    <source>
        <dbReference type="EMBL" id="EFN84421.1"/>
    </source>
</evidence>
<proteinExistence type="predicted"/>
<dbReference type="InParanoid" id="E2BIR2"/>
<feature type="region of interest" description="Disordered" evidence="1">
    <location>
        <begin position="119"/>
        <end position="191"/>
    </location>
</feature>
<dbReference type="Proteomes" id="UP000008237">
    <property type="component" value="Unassembled WGS sequence"/>
</dbReference>
<dbReference type="EMBL" id="GL448526">
    <property type="protein sequence ID" value="EFN84421.1"/>
    <property type="molecule type" value="Genomic_DNA"/>
</dbReference>
<feature type="compositionally biased region" description="Polar residues" evidence="1">
    <location>
        <begin position="334"/>
        <end position="346"/>
    </location>
</feature>
<feature type="compositionally biased region" description="Basic and acidic residues" evidence="1">
    <location>
        <begin position="698"/>
        <end position="719"/>
    </location>
</feature>
<feature type="compositionally biased region" description="Acidic residues" evidence="1">
    <location>
        <begin position="1"/>
        <end position="10"/>
    </location>
</feature>
<feature type="region of interest" description="Disordered" evidence="1">
    <location>
        <begin position="1"/>
        <end position="90"/>
    </location>
</feature>
<name>E2BIR2_HARSA</name>
<gene>
    <name evidence="2" type="ORF">EAI_10748</name>
</gene>
<organism evidence="3">
    <name type="scientific">Harpegnathos saltator</name>
    <name type="common">Jerdon's jumping ant</name>
    <dbReference type="NCBI Taxonomy" id="610380"/>
    <lineage>
        <taxon>Eukaryota</taxon>
        <taxon>Metazoa</taxon>
        <taxon>Ecdysozoa</taxon>
        <taxon>Arthropoda</taxon>
        <taxon>Hexapoda</taxon>
        <taxon>Insecta</taxon>
        <taxon>Pterygota</taxon>
        <taxon>Neoptera</taxon>
        <taxon>Endopterygota</taxon>
        <taxon>Hymenoptera</taxon>
        <taxon>Apocrita</taxon>
        <taxon>Aculeata</taxon>
        <taxon>Formicoidea</taxon>
        <taxon>Formicidae</taxon>
        <taxon>Ponerinae</taxon>
        <taxon>Ponerini</taxon>
        <taxon>Harpegnathos</taxon>
    </lineage>
</organism>
<evidence type="ECO:0000313" key="3">
    <source>
        <dbReference type="Proteomes" id="UP000008237"/>
    </source>
</evidence>
<accession>E2BIR2</accession>
<feature type="region of interest" description="Disordered" evidence="1">
    <location>
        <begin position="323"/>
        <end position="348"/>
    </location>
</feature>
<feature type="compositionally biased region" description="Polar residues" evidence="1">
    <location>
        <begin position="79"/>
        <end position="90"/>
    </location>
</feature>
<reference evidence="2 3" key="1">
    <citation type="journal article" date="2010" name="Science">
        <title>Genomic comparison of the ants Camponotus floridanus and Harpegnathos saltator.</title>
        <authorList>
            <person name="Bonasio R."/>
            <person name="Zhang G."/>
            <person name="Ye C."/>
            <person name="Mutti N.S."/>
            <person name="Fang X."/>
            <person name="Qin N."/>
            <person name="Donahue G."/>
            <person name="Yang P."/>
            <person name="Li Q."/>
            <person name="Li C."/>
            <person name="Zhang P."/>
            <person name="Huang Z."/>
            <person name="Berger S.L."/>
            <person name="Reinberg D."/>
            <person name="Wang J."/>
            <person name="Liebig J."/>
        </authorList>
    </citation>
    <scope>NUCLEOTIDE SEQUENCE [LARGE SCALE GENOMIC DNA]</scope>
    <source>
        <strain evidence="2 3">R22 G/1</strain>
    </source>
</reference>
<sequence length="759" mass="87905">METLPAEEVEPVVNVNETGPSEASSHWDESWSRPTTQSQTSPDSNLDHTMTGPSTSRQRTDWTDSQPITLSSDLDRPISITSGSSTEAYPTQTITIHTQAPQSPANDICPICPITSQTYQNSRNYDRKQRGSQRGPQRRQNPARKIQRGPQTRQNSTRRDNQPQELEDWEKEMIKGRIRPEVSETTPEQDQRLAEEAAKIEIVENEPTNIEGCMSTNSSSTDSINKKIDWFDIVCQEEQRQIFSRITPQQLRCHIRFYTPTFFDKTGDDPFWIDEAAHALTGQLTEGYDEYLEWYRNKGPAAHPDAMFDDRLKFDQREPIYSINDKSSSESDIKQNNQSPVETTTDWAKERVDWSSSADRHKDKYSDSQSSTGTSYESIPYDLRCKIKSEKESQSQTSRERITDVMDASTQTDSILSDKKDEYEPSSEPDLFYSPPREIVDDDETCEDCEVLCYHFENAWFKHTTDNRLIEGLHQPIDNINRYLREEGYDPIFKYSSQALTVKGKVVSCDYKRNYYALMFAIVQHIIQYGNLRVREYYFPRTWSLPERSKDNYLVNLRENNNELYDWYNHLTQGLPKPVSRHGQVNAVEEPQEPRSPVSPEIIDRKFLRHWPLEGEVQSPTHSNTSTLRLASQEQVDQNTTAIGLLIKNFKFLQGQVAQLTKIALEQDLPSGITDPLRQLARPSFESTESQSRFLIPGEREKSDYRFHRDQGQRLDHFDNQPTKSRNSDNNYEHAHNRSSQRSNGRTTTEYIRDKKGTY</sequence>
<dbReference type="AlphaFoldDB" id="E2BIR2"/>
<feature type="region of interest" description="Disordered" evidence="1">
    <location>
        <begin position="682"/>
        <end position="759"/>
    </location>
</feature>
<protein>
    <submittedName>
        <fullName evidence="2">Uncharacterized protein</fullName>
    </submittedName>
</protein>
<keyword evidence="3" id="KW-1185">Reference proteome</keyword>
<feature type="region of interest" description="Disordered" evidence="1">
    <location>
        <begin position="387"/>
        <end position="437"/>
    </location>
</feature>
<feature type="compositionally biased region" description="Polar residues" evidence="1">
    <location>
        <begin position="720"/>
        <end position="730"/>
    </location>
</feature>